<gene>
    <name evidence="2" type="ORF">OWO01_10895</name>
</gene>
<protein>
    <submittedName>
        <fullName evidence="2">Uncharacterized protein</fullName>
    </submittedName>
</protein>
<dbReference type="EMBL" id="JAPRAT010000021">
    <property type="protein sequence ID" value="MCZ0703727.1"/>
    <property type="molecule type" value="Genomic_DNA"/>
</dbReference>
<feature type="transmembrane region" description="Helical" evidence="1">
    <location>
        <begin position="67"/>
        <end position="89"/>
    </location>
</feature>
<name>A0A9J6RDU6_9BACI</name>
<evidence type="ECO:0000256" key="1">
    <source>
        <dbReference type="SAM" id="Phobius"/>
    </source>
</evidence>
<evidence type="ECO:0000313" key="2">
    <source>
        <dbReference type="EMBL" id="MCZ0703727.1"/>
    </source>
</evidence>
<keyword evidence="1" id="KW-0472">Membrane</keyword>
<feature type="transmembrane region" description="Helical" evidence="1">
    <location>
        <begin position="95"/>
        <end position="117"/>
    </location>
</feature>
<feature type="transmembrane region" description="Helical" evidence="1">
    <location>
        <begin position="23"/>
        <end position="47"/>
    </location>
</feature>
<proteinExistence type="predicted"/>
<dbReference type="AlphaFoldDB" id="A0A9J6RDU6"/>
<evidence type="ECO:0000313" key="3">
    <source>
        <dbReference type="Proteomes" id="UP001084197"/>
    </source>
</evidence>
<accession>A0A9J6RDU6</accession>
<comment type="caution">
    <text evidence="2">The sequence shown here is derived from an EMBL/GenBank/DDBJ whole genome shotgun (WGS) entry which is preliminary data.</text>
</comment>
<reference evidence="2" key="1">
    <citation type="submission" date="2022-11" db="EMBL/GenBank/DDBJ databases">
        <title>WGS of Natronobacillus azotifigens 24KS-1, an anaerobic diazotrophic haloalkaliphile from soda-rich habitats.</title>
        <authorList>
            <person name="Sorokin D.Y."/>
            <person name="Merkel A.Y."/>
        </authorList>
    </citation>
    <scope>NUCLEOTIDE SEQUENCE</scope>
    <source>
        <strain evidence="2">24KS-1</strain>
    </source>
</reference>
<keyword evidence="3" id="KW-1185">Reference proteome</keyword>
<keyword evidence="1" id="KW-1133">Transmembrane helix</keyword>
<sequence>MAIGTVIGSLLGQTLNYIINGTFYLDAILGTVTSAIILIFINVIMVYVKSDKTPYTDERTKKHILKLLAYSSQLFLVLVFVTFGILGLIGVENILLTYLLIGLMVYFLIIGIGAFVLRNR</sequence>
<dbReference type="Proteomes" id="UP001084197">
    <property type="component" value="Unassembled WGS sequence"/>
</dbReference>
<organism evidence="2 3">
    <name type="scientific">Natronobacillus azotifigens</name>
    <dbReference type="NCBI Taxonomy" id="472978"/>
    <lineage>
        <taxon>Bacteria</taxon>
        <taxon>Bacillati</taxon>
        <taxon>Bacillota</taxon>
        <taxon>Bacilli</taxon>
        <taxon>Bacillales</taxon>
        <taxon>Bacillaceae</taxon>
        <taxon>Natronobacillus</taxon>
    </lineage>
</organism>
<keyword evidence="1" id="KW-0812">Transmembrane</keyword>
<dbReference type="RefSeq" id="WP_268780492.1">
    <property type="nucleotide sequence ID" value="NZ_JAPRAT010000021.1"/>
</dbReference>